<dbReference type="VEuPathDB" id="GiardiaDB:SS50377_22888"/>
<reference evidence="11" key="2">
    <citation type="submission" date="2020-12" db="EMBL/GenBank/DDBJ databases">
        <title>New Spironucleus salmonicida genome in near-complete chromosomes.</title>
        <authorList>
            <person name="Xu F."/>
            <person name="Kurt Z."/>
            <person name="Jimenez-Gonzalez A."/>
            <person name="Astvaldsson A."/>
            <person name="Andersson J.O."/>
            <person name="Svard S.G."/>
        </authorList>
    </citation>
    <scope>NUCLEOTIDE SEQUENCE</scope>
    <source>
        <strain evidence="11">ATCC 50377</strain>
    </source>
</reference>
<dbReference type="GO" id="GO:0046475">
    <property type="term" value="P:glycerophospholipid catabolic process"/>
    <property type="evidence" value="ECO:0007669"/>
    <property type="project" value="TreeGrafter"/>
</dbReference>
<dbReference type="PANTHER" id="PTHR42758:SF2">
    <property type="entry name" value="PHOSPHATIDYLGLYCEROL PHOSPHOLIPASE C"/>
    <property type="match status" value="1"/>
</dbReference>
<feature type="transmembrane region" description="Helical" evidence="8">
    <location>
        <begin position="99"/>
        <end position="119"/>
    </location>
</feature>
<dbReference type="GO" id="GO:0016020">
    <property type="term" value="C:membrane"/>
    <property type="evidence" value="ECO:0007669"/>
    <property type="project" value="UniProtKB-SubCell"/>
</dbReference>
<dbReference type="Proteomes" id="UP000018208">
    <property type="component" value="Unassembled WGS sequence"/>
</dbReference>
<protein>
    <submittedName>
        <fullName evidence="10">Glycerophosphoryl diester phosphodiesterase family protein</fullName>
    </submittedName>
</protein>
<evidence type="ECO:0000313" key="12">
    <source>
        <dbReference type="Proteomes" id="UP000018208"/>
    </source>
</evidence>
<accession>V6LW01</accession>
<evidence type="ECO:0000256" key="3">
    <source>
        <dbReference type="ARBA" id="ARBA00022692"/>
    </source>
</evidence>
<feature type="transmembrane region" description="Helical" evidence="8">
    <location>
        <begin position="411"/>
        <end position="435"/>
    </location>
</feature>
<keyword evidence="12" id="KW-1185">Reference proteome</keyword>
<evidence type="ECO:0000256" key="4">
    <source>
        <dbReference type="ARBA" id="ARBA00022801"/>
    </source>
</evidence>
<dbReference type="PANTHER" id="PTHR42758">
    <property type="entry name" value="PHOSPHATIDYLGLYCEROL PHOSPHOLIPASE C"/>
    <property type="match status" value="1"/>
</dbReference>
<evidence type="ECO:0000256" key="8">
    <source>
        <dbReference type="SAM" id="Phobius"/>
    </source>
</evidence>
<feature type="transmembrane region" description="Helical" evidence="8">
    <location>
        <begin position="74"/>
        <end position="93"/>
    </location>
</feature>
<keyword evidence="5 8" id="KW-1133">Transmembrane helix</keyword>
<evidence type="ECO:0000259" key="9">
    <source>
        <dbReference type="PROSITE" id="PS51704"/>
    </source>
</evidence>
<dbReference type="GO" id="GO:0008081">
    <property type="term" value="F:phosphoric diester hydrolase activity"/>
    <property type="evidence" value="ECO:0007669"/>
    <property type="project" value="InterPro"/>
</dbReference>
<comment type="subcellular location">
    <subcellularLocation>
        <location evidence="1">Membrane</location>
    </subcellularLocation>
</comment>
<dbReference type="OrthoDB" id="197419at2759"/>
<dbReference type="SUPFAM" id="SSF51695">
    <property type="entry name" value="PLC-like phosphodiesterases"/>
    <property type="match status" value="1"/>
</dbReference>
<keyword evidence="3 8" id="KW-0812">Transmembrane</keyword>
<evidence type="ECO:0000313" key="10">
    <source>
        <dbReference type="EMBL" id="EST48740.1"/>
    </source>
</evidence>
<sequence>MYKGSSPYWVAGVLCYLDIITIVFNHQQIDCDFRFKFQLSFPSICAFAGCVLIFFLALLIAFQVIFKRQTIRIALQWTMVALMAVVTIFLQCLAQGYNIYPILTITLLLAPVATLAYYITKFRTSSATKCLGRIAWFAICASAFFLYGNSIFYDTFSFTARTSSGLFIAHRSGPQNGPEGTAYTIQKTCKASTPFAVELDVRLTKDKELILAHDKEISHYSGDARFKGKLMADEDLSTLMRINVGKLWIRIDPYRQYTKHVDEAVTELTLNSAQQGIDAIRAHCKMENETASLVMLDVKDQNNAKEVIHAIKALVAANPDVNFTIRVDAKNNLQEAKRAFGGDERVTIHAAGLLFQTADFVSTITFAAPLYAKYQRSMHVVSWTIQTSAAARLLAGTGSIVTSDFAMGQKYTIFGGGYLLVTLIAAGLFMVILVAHRSITGWINEKTGRKCENSVLV</sequence>
<dbReference type="Pfam" id="PF03009">
    <property type="entry name" value="GDPD"/>
    <property type="match status" value="1"/>
</dbReference>
<dbReference type="EMBL" id="AUWU02000003">
    <property type="protein sequence ID" value="KAH0575261.1"/>
    <property type="molecule type" value="Genomic_DNA"/>
</dbReference>
<evidence type="ECO:0000256" key="2">
    <source>
        <dbReference type="ARBA" id="ARBA00007277"/>
    </source>
</evidence>
<name>V6LW01_9EUKA</name>
<proteinExistence type="inferred from homology"/>
<dbReference type="EMBL" id="KI545978">
    <property type="protein sequence ID" value="EST48740.1"/>
    <property type="molecule type" value="Genomic_DNA"/>
</dbReference>
<keyword evidence="6" id="KW-0443">Lipid metabolism</keyword>
<feature type="domain" description="GP-PDE" evidence="9">
    <location>
        <begin position="165"/>
        <end position="457"/>
    </location>
</feature>
<dbReference type="InterPro" id="IPR017946">
    <property type="entry name" value="PLC-like_Pdiesterase_TIM-brl"/>
</dbReference>
<dbReference type="AlphaFoldDB" id="V6LW01"/>
<gene>
    <name evidence="10" type="ORF">SS50377_11058</name>
    <name evidence="11" type="ORF">SS50377_22888</name>
</gene>
<dbReference type="Gene3D" id="3.20.20.190">
    <property type="entry name" value="Phosphatidylinositol (PI) phosphodiesterase"/>
    <property type="match status" value="1"/>
</dbReference>
<feature type="transmembrane region" description="Helical" evidence="8">
    <location>
        <begin position="39"/>
        <end position="62"/>
    </location>
</feature>
<evidence type="ECO:0000313" key="11">
    <source>
        <dbReference type="EMBL" id="KAH0575261.1"/>
    </source>
</evidence>
<evidence type="ECO:0000256" key="1">
    <source>
        <dbReference type="ARBA" id="ARBA00004370"/>
    </source>
</evidence>
<evidence type="ECO:0000256" key="7">
    <source>
        <dbReference type="ARBA" id="ARBA00023136"/>
    </source>
</evidence>
<reference evidence="10 11" key="1">
    <citation type="journal article" date="2014" name="PLoS Genet.">
        <title>The Genome of Spironucleus salmonicida Highlights a Fish Pathogen Adapted to Fluctuating Environments.</title>
        <authorList>
            <person name="Xu F."/>
            <person name="Jerlstrom-Hultqvist J."/>
            <person name="Einarsson E."/>
            <person name="Astvaldsson A."/>
            <person name="Svard S.G."/>
            <person name="Andersson J.O."/>
        </authorList>
    </citation>
    <scope>NUCLEOTIDE SEQUENCE</scope>
    <source>
        <strain evidence="11">ATCC 50377</strain>
    </source>
</reference>
<dbReference type="PROSITE" id="PS51704">
    <property type="entry name" value="GP_PDE"/>
    <property type="match status" value="1"/>
</dbReference>
<dbReference type="InterPro" id="IPR052271">
    <property type="entry name" value="GDPD-Related"/>
</dbReference>
<feature type="transmembrane region" description="Helical" evidence="8">
    <location>
        <begin position="131"/>
        <end position="153"/>
    </location>
</feature>
<keyword evidence="7 8" id="KW-0472">Membrane</keyword>
<dbReference type="InterPro" id="IPR030395">
    <property type="entry name" value="GP_PDE_dom"/>
</dbReference>
<evidence type="ECO:0000256" key="5">
    <source>
        <dbReference type="ARBA" id="ARBA00022989"/>
    </source>
</evidence>
<comment type="similarity">
    <text evidence="2">Belongs to the glycerophosphoryl diester phosphodiesterase family.</text>
</comment>
<dbReference type="GO" id="GO:0005737">
    <property type="term" value="C:cytoplasm"/>
    <property type="evidence" value="ECO:0007669"/>
    <property type="project" value="UniProtKB-ARBA"/>
</dbReference>
<feature type="transmembrane region" description="Helical" evidence="8">
    <location>
        <begin position="7"/>
        <end position="27"/>
    </location>
</feature>
<organism evidence="10">
    <name type="scientific">Spironucleus salmonicida</name>
    <dbReference type="NCBI Taxonomy" id="348837"/>
    <lineage>
        <taxon>Eukaryota</taxon>
        <taxon>Metamonada</taxon>
        <taxon>Diplomonadida</taxon>
        <taxon>Hexamitidae</taxon>
        <taxon>Hexamitinae</taxon>
        <taxon>Spironucleus</taxon>
    </lineage>
</organism>
<keyword evidence="4" id="KW-0378">Hydrolase</keyword>
<evidence type="ECO:0000256" key="6">
    <source>
        <dbReference type="ARBA" id="ARBA00023098"/>
    </source>
</evidence>